<comment type="caution">
    <text evidence="3">The sequence shown here is derived from an EMBL/GenBank/DDBJ whole genome shotgun (WGS) entry which is preliminary data.</text>
</comment>
<dbReference type="CDD" id="cd01948">
    <property type="entry name" value="EAL"/>
    <property type="match status" value="1"/>
</dbReference>
<accession>A0A179D272</accession>
<dbReference type="GO" id="GO:0071111">
    <property type="term" value="F:cyclic-guanylate-specific phosphodiesterase activity"/>
    <property type="evidence" value="ECO:0007669"/>
    <property type="project" value="InterPro"/>
</dbReference>
<dbReference type="PROSITE" id="PS50887">
    <property type="entry name" value="GGDEF"/>
    <property type="match status" value="1"/>
</dbReference>
<dbReference type="Pfam" id="PF00563">
    <property type="entry name" value="EAL"/>
    <property type="match status" value="1"/>
</dbReference>
<gene>
    <name evidence="3" type="ORF">TDIS_1808</name>
</gene>
<dbReference type="PATRIC" id="fig|999894.6.peg.1808"/>
<evidence type="ECO:0000313" key="3">
    <source>
        <dbReference type="EMBL" id="OAQ20083.1"/>
    </source>
</evidence>
<dbReference type="EMBL" id="LWLG01000016">
    <property type="protein sequence ID" value="OAQ20083.1"/>
    <property type="molecule type" value="Genomic_DNA"/>
</dbReference>
<dbReference type="RefSeq" id="WP_068671502.1">
    <property type="nucleotide sequence ID" value="NZ_LWLG01000016.1"/>
</dbReference>
<organism evidence="3 4">
    <name type="scientific">Thermosulfurimonas dismutans</name>
    <dbReference type="NCBI Taxonomy" id="999894"/>
    <lineage>
        <taxon>Bacteria</taxon>
        <taxon>Pseudomonadati</taxon>
        <taxon>Thermodesulfobacteriota</taxon>
        <taxon>Thermodesulfobacteria</taxon>
        <taxon>Thermodesulfobacteriales</taxon>
        <taxon>Thermodesulfobacteriaceae</taxon>
        <taxon>Thermosulfurimonas</taxon>
    </lineage>
</organism>
<dbReference type="AlphaFoldDB" id="A0A179D272"/>
<dbReference type="Gene3D" id="3.20.20.450">
    <property type="entry name" value="EAL domain"/>
    <property type="match status" value="1"/>
</dbReference>
<dbReference type="SUPFAM" id="SSF55073">
    <property type="entry name" value="Nucleotide cyclase"/>
    <property type="match status" value="1"/>
</dbReference>
<dbReference type="OrthoDB" id="9804951at2"/>
<dbReference type="InterPro" id="IPR035919">
    <property type="entry name" value="EAL_sf"/>
</dbReference>
<name>A0A179D272_9BACT</name>
<dbReference type="CDD" id="cd01949">
    <property type="entry name" value="GGDEF"/>
    <property type="match status" value="1"/>
</dbReference>
<evidence type="ECO:0000313" key="4">
    <source>
        <dbReference type="Proteomes" id="UP000078390"/>
    </source>
</evidence>
<dbReference type="STRING" id="999894.TDIS_1808"/>
<dbReference type="Pfam" id="PF00990">
    <property type="entry name" value="GGDEF"/>
    <property type="match status" value="1"/>
</dbReference>
<reference evidence="3 4" key="1">
    <citation type="submission" date="2016-04" db="EMBL/GenBank/DDBJ databases">
        <title>Genome analysis of Thermosulfurimonas dismutans, the first thermophilic sulfur-disproportionating bacterium of the phylum Thermodesulfobacteria.</title>
        <authorList>
            <person name="Mardanov A.V."/>
            <person name="Beletsky A.V."/>
            <person name="Kadnikov V.V."/>
            <person name="Slobodkin A.I."/>
            <person name="Ravin N.V."/>
        </authorList>
    </citation>
    <scope>NUCLEOTIDE SEQUENCE [LARGE SCALE GENOMIC DNA]</scope>
    <source>
        <strain evidence="3 4">S95</strain>
    </source>
</reference>
<dbReference type="InterPro" id="IPR000160">
    <property type="entry name" value="GGDEF_dom"/>
</dbReference>
<proteinExistence type="predicted"/>
<dbReference type="NCBIfam" id="TIGR00254">
    <property type="entry name" value="GGDEF"/>
    <property type="match status" value="1"/>
</dbReference>
<feature type="domain" description="GGDEF" evidence="2">
    <location>
        <begin position="279"/>
        <end position="409"/>
    </location>
</feature>
<keyword evidence="4" id="KW-1185">Reference proteome</keyword>
<evidence type="ECO:0000259" key="2">
    <source>
        <dbReference type="PROSITE" id="PS50887"/>
    </source>
</evidence>
<dbReference type="Gene3D" id="3.30.70.270">
    <property type="match status" value="1"/>
</dbReference>
<dbReference type="PROSITE" id="PS50883">
    <property type="entry name" value="EAL"/>
    <property type="match status" value="1"/>
</dbReference>
<dbReference type="InterPro" id="IPR050706">
    <property type="entry name" value="Cyclic-di-GMP_PDE-like"/>
</dbReference>
<feature type="domain" description="EAL" evidence="1">
    <location>
        <begin position="418"/>
        <end position="672"/>
    </location>
</feature>
<dbReference type="Proteomes" id="UP000078390">
    <property type="component" value="Unassembled WGS sequence"/>
</dbReference>
<dbReference type="InterPro" id="IPR029787">
    <property type="entry name" value="Nucleotide_cyclase"/>
</dbReference>
<dbReference type="SMART" id="SM00052">
    <property type="entry name" value="EAL"/>
    <property type="match status" value="1"/>
</dbReference>
<sequence>MGLDTSKTEKPESEKYFDLLNDNPKKARKVLAYFVRRAVASRKGFQTLLELLKTGLTSRNPEIIVEDLLWATKYNLLIQKRDFSRLRDKLNRIINFYFILYQMNTLFHHAGSLEEFVKGLIDLLFHFPEFRVLWGKINSLDTILPFDAQGLKKFFPDEIFEDFEWLREPRILKPSEISESLIEPSKNFGVERWVLIPLGVRDWTFGMLILGLSKAPLSEWERTLFLDDFYNHINSALEAIRERKAHGNNLFDAVTEFPLEGYFLILTEKRFREAREKGEKLMLLSLGVDRLIHVNQVFGFDTGDALLKVLAERLKDFVGKDGEIGRGRSETFYLLVPRPESYVEYLEKLKRFLSLPVVLGNLPLEITLSLGVAFFPEDGTEPRDLLKKARTALHEAKRLGGNRTVFFSRDLHERARKYLVLLPRLRRAIQKNEFVVYCQPRIDAKEWKVCGGEILVRWQDPERGLIPPGEFIWVLEESGLITDLGLWIAEETCRILLDLPREMFVSLNLSFNVSPRQLWGSNFVDRFMDILKRYRLCPTRIKIEITENVFVEKTEEIIKELIKISKTGVKVVLDDFGTGYSSLHYLSRLPVHDLKIDRAFVKGLPNSVKDLEIVKAILALARALGKRVVAEGVETREQLECLCKLGVDEIQGFYFARPLPWPEFKKFVFEFRKEHYI</sequence>
<evidence type="ECO:0000259" key="1">
    <source>
        <dbReference type="PROSITE" id="PS50883"/>
    </source>
</evidence>
<protein>
    <submittedName>
        <fullName evidence="3">Sensory box/GGDEF family protein</fullName>
    </submittedName>
</protein>
<dbReference type="SUPFAM" id="SSF141868">
    <property type="entry name" value="EAL domain-like"/>
    <property type="match status" value="1"/>
</dbReference>
<dbReference type="InterPro" id="IPR001633">
    <property type="entry name" value="EAL_dom"/>
</dbReference>
<dbReference type="PANTHER" id="PTHR33121:SF70">
    <property type="entry name" value="SIGNALING PROTEIN YKOW"/>
    <property type="match status" value="1"/>
</dbReference>
<dbReference type="PANTHER" id="PTHR33121">
    <property type="entry name" value="CYCLIC DI-GMP PHOSPHODIESTERASE PDEF"/>
    <property type="match status" value="1"/>
</dbReference>
<dbReference type="InterPro" id="IPR043128">
    <property type="entry name" value="Rev_trsase/Diguanyl_cyclase"/>
</dbReference>
<dbReference type="SMART" id="SM00267">
    <property type="entry name" value="GGDEF"/>
    <property type="match status" value="1"/>
</dbReference>